<evidence type="ECO:0000313" key="3">
    <source>
        <dbReference type="Proteomes" id="UP000317909"/>
    </source>
</evidence>
<feature type="compositionally biased region" description="Polar residues" evidence="1">
    <location>
        <begin position="1"/>
        <end position="11"/>
    </location>
</feature>
<dbReference type="InterPro" id="IPR018247">
    <property type="entry name" value="EF_Hand_1_Ca_BS"/>
</dbReference>
<accession>A0A517TYN0</accession>
<proteinExistence type="predicted"/>
<dbReference type="AlphaFoldDB" id="A0A517TYN0"/>
<dbReference type="PROSITE" id="PS00018">
    <property type="entry name" value="EF_HAND_1"/>
    <property type="match status" value="1"/>
</dbReference>
<dbReference type="Proteomes" id="UP000317909">
    <property type="component" value="Chromosome"/>
</dbReference>
<keyword evidence="3" id="KW-1185">Reference proteome</keyword>
<dbReference type="KEGG" id="llh:I41_26820"/>
<dbReference type="EMBL" id="CP036339">
    <property type="protein sequence ID" value="QDT73493.1"/>
    <property type="molecule type" value="Genomic_DNA"/>
</dbReference>
<reference evidence="2 3" key="1">
    <citation type="submission" date="2019-02" db="EMBL/GenBank/DDBJ databases">
        <title>Deep-cultivation of Planctomycetes and their phenomic and genomic characterization uncovers novel biology.</title>
        <authorList>
            <person name="Wiegand S."/>
            <person name="Jogler M."/>
            <person name="Boedeker C."/>
            <person name="Pinto D."/>
            <person name="Vollmers J."/>
            <person name="Rivas-Marin E."/>
            <person name="Kohn T."/>
            <person name="Peeters S.H."/>
            <person name="Heuer A."/>
            <person name="Rast P."/>
            <person name="Oberbeckmann S."/>
            <person name="Bunk B."/>
            <person name="Jeske O."/>
            <person name="Meyerdierks A."/>
            <person name="Storesund J.E."/>
            <person name="Kallscheuer N."/>
            <person name="Luecker S."/>
            <person name="Lage O.M."/>
            <person name="Pohl T."/>
            <person name="Merkel B.J."/>
            <person name="Hornburger P."/>
            <person name="Mueller R.-W."/>
            <person name="Bruemmer F."/>
            <person name="Labrenz M."/>
            <person name="Spormann A.M."/>
            <person name="Op den Camp H."/>
            <person name="Overmann J."/>
            <person name="Amann R."/>
            <person name="Jetten M.S.M."/>
            <person name="Mascher T."/>
            <person name="Medema M.H."/>
            <person name="Devos D.P."/>
            <person name="Kaster A.-K."/>
            <person name="Ovreas L."/>
            <person name="Rohde M."/>
            <person name="Galperin M.Y."/>
            <person name="Jogler C."/>
        </authorList>
    </citation>
    <scope>NUCLEOTIDE SEQUENCE [LARGE SCALE GENOMIC DNA]</scope>
    <source>
        <strain evidence="2 3">I41</strain>
    </source>
</reference>
<gene>
    <name evidence="2" type="ORF">I41_26820</name>
</gene>
<evidence type="ECO:0000313" key="2">
    <source>
        <dbReference type="EMBL" id="QDT73493.1"/>
    </source>
</evidence>
<feature type="region of interest" description="Disordered" evidence="1">
    <location>
        <begin position="1"/>
        <end position="23"/>
    </location>
</feature>
<protein>
    <submittedName>
        <fullName evidence="2">Uncharacterized protein</fullName>
    </submittedName>
</protein>
<organism evidence="2 3">
    <name type="scientific">Lacipirellula limnantheis</name>
    <dbReference type="NCBI Taxonomy" id="2528024"/>
    <lineage>
        <taxon>Bacteria</taxon>
        <taxon>Pseudomonadati</taxon>
        <taxon>Planctomycetota</taxon>
        <taxon>Planctomycetia</taxon>
        <taxon>Pirellulales</taxon>
        <taxon>Lacipirellulaceae</taxon>
        <taxon>Lacipirellula</taxon>
    </lineage>
</organism>
<sequence>MLTSTGCQNRPANRLGPNLHNGHSWSTPWVLDDPTTYGTPPEGQHVANLLKGSSRESRMARAAVRKGVCPPPSLLLPESPASRAVDFNSDGAFGAGDLPRWITGFGSTSALFSNGDGDADGDVDGADYLTWQREFGKGQKVPQVCKILEITEQAYFR</sequence>
<evidence type="ECO:0000256" key="1">
    <source>
        <dbReference type="SAM" id="MobiDB-lite"/>
    </source>
</evidence>
<name>A0A517TYN0_9BACT</name>